<feature type="domain" description="Metalloenzyme" evidence="1">
    <location>
        <begin position="209"/>
        <end position="338"/>
    </location>
</feature>
<dbReference type="InterPro" id="IPR017850">
    <property type="entry name" value="Alkaline_phosphatase_core_sf"/>
</dbReference>
<dbReference type="Pfam" id="PF01676">
    <property type="entry name" value="Metalloenzyme"/>
    <property type="match status" value="1"/>
</dbReference>
<dbReference type="RefSeq" id="WP_377129044.1">
    <property type="nucleotide sequence ID" value="NZ_JBHUON010000018.1"/>
</dbReference>
<dbReference type="EMBL" id="JBHUON010000018">
    <property type="protein sequence ID" value="MFD2865890.1"/>
    <property type="molecule type" value="Genomic_DNA"/>
</dbReference>
<evidence type="ECO:0000313" key="3">
    <source>
        <dbReference type="Proteomes" id="UP001597601"/>
    </source>
</evidence>
<keyword evidence="3" id="KW-1185">Reference proteome</keyword>
<dbReference type="SUPFAM" id="SSF53649">
    <property type="entry name" value="Alkaline phosphatase-like"/>
    <property type="match status" value="1"/>
</dbReference>
<organism evidence="2 3">
    <name type="scientific">Mucilaginibacter antarcticus</name>
    <dbReference type="NCBI Taxonomy" id="1855725"/>
    <lineage>
        <taxon>Bacteria</taxon>
        <taxon>Pseudomonadati</taxon>
        <taxon>Bacteroidota</taxon>
        <taxon>Sphingobacteriia</taxon>
        <taxon>Sphingobacteriales</taxon>
        <taxon>Sphingobacteriaceae</taxon>
        <taxon>Mucilaginibacter</taxon>
    </lineage>
</organism>
<accession>A0ABW5XTJ2</accession>
<evidence type="ECO:0000313" key="2">
    <source>
        <dbReference type="EMBL" id="MFD2865890.1"/>
    </source>
</evidence>
<name>A0ABW5XTJ2_9SPHI</name>
<evidence type="ECO:0000259" key="1">
    <source>
        <dbReference type="Pfam" id="PF01676"/>
    </source>
</evidence>
<sequence length="353" mass="39183">MLFNTPKLIFVVFAVLGIFSSCKKESKIDGIVNPLGDSTAIHTATQNTASQTAGTTTNVGAAKIAGNLCCKTENVIIVVIDGARYSETWGDYTKQNIPQRYNLYGQGVLLGNFKNNGTTNTDSGHDAICTGNYEDLENWGQVLPQYPSIFQSWLKSTGKPAEKAWIITSKDKLQILANCKQDEWAGKYQPRTDCGKNGAFSGYRYDDTTMAHTANVMKTYHPNLMLVNFKDPDFWAHGNQWSKYIDGIKSTDAYVKEIYDLIQGDVHYKDKTTLIVTNDHGRHSNGISTGFMDHGDGCDDCRHIEFFALGPDFKQGVGSHTAYEQIDISATVAKLLNFKMEYGKGKVITEIFK</sequence>
<gene>
    <name evidence="2" type="ORF">ACFSYC_14410</name>
</gene>
<dbReference type="Proteomes" id="UP001597601">
    <property type="component" value="Unassembled WGS sequence"/>
</dbReference>
<protein>
    <submittedName>
        <fullName evidence="2">Sulfatase-like hydrolase/transferase</fullName>
    </submittedName>
</protein>
<reference evidence="3" key="1">
    <citation type="journal article" date="2019" name="Int. J. Syst. Evol. Microbiol.">
        <title>The Global Catalogue of Microorganisms (GCM) 10K type strain sequencing project: providing services to taxonomists for standard genome sequencing and annotation.</title>
        <authorList>
            <consortium name="The Broad Institute Genomics Platform"/>
            <consortium name="The Broad Institute Genome Sequencing Center for Infectious Disease"/>
            <person name="Wu L."/>
            <person name="Ma J."/>
        </authorList>
    </citation>
    <scope>NUCLEOTIDE SEQUENCE [LARGE SCALE GENOMIC DNA]</scope>
    <source>
        <strain evidence="3">KCTC 52232</strain>
    </source>
</reference>
<proteinExistence type="predicted"/>
<dbReference type="InterPro" id="IPR006124">
    <property type="entry name" value="Metalloenzyme"/>
</dbReference>
<dbReference type="Gene3D" id="3.40.720.10">
    <property type="entry name" value="Alkaline Phosphatase, subunit A"/>
    <property type="match status" value="1"/>
</dbReference>
<comment type="caution">
    <text evidence="2">The sequence shown here is derived from an EMBL/GenBank/DDBJ whole genome shotgun (WGS) entry which is preliminary data.</text>
</comment>
<dbReference type="PROSITE" id="PS51257">
    <property type="entry name" value="PROKAR_LIPOPROTEIN"/>
    <property type="match status" value="1"/>
</dbReference>